<dbReference type="GO" id="GO:0035438">
    <property type="term" value="F:cyclic-di-GMP binding"/>
    <property type="evidence" value="ECO:0007669"/>
    <property type="project" value="TreeGrafter"/>
</dbReference>
<dbReference type="GO" id="GO:0000045">
    <property type="term" value="P:autophagosome assembly"/>
    <property type="evidence" value="ECO:0007669"/>
    <property type="project" value="TreeGrafter"/>
</dbReference>
<dbReference type="PROSITE" id="PS50948">
    <property type="entry name" value="PAN"/>
    <property type="match status" value="6"/>
</dbReference>
<gene>
    <name evidence="1" type="ORF">CGI_10004069</name>
</gene>
<dbReference type="Gene3D" id="3.40.50.12100">
    <property type="entry name" value="Stimulator of interferon genes protein"/>
    <property type="match status" value="1"/>
</dbReference>
<dbReference type="AlphaFoldDB" id="K1PXX6"/>
<dbReference type="Pfam" id="PF13676">
    <property type="entry name" value="TIR_2"/>
    <property type="match status" value="1"/>
</dbReference>
<reference evidence="1" key="1">
    <citation type="journal article" date="2012" name="Nature">
        <title>The oyster genome reveals stress adaptation and complexity of shell formation.</title>
        <authorList>
            <person name="Zhang G."/>
            <person name="Fang X."/>
            <person name="Guo X."/>
            <person name="Li L."/>
            <person name="Luo R."/>
            <person name="Xu F."/>
            <person name="Yang P."/>
            <person name="Zhang L."/>
            <person name="Wang X."/>
            <person name="Qi H."/>
            <person name="Xiong Z."/>
            <person name="Que H."/>
            <person name="Xie Y."/>
            <person name="Holland P.W."/>
            <person name="Paps J."/>
            <person name="Zhu Y."/>
            <person name="Wu F."/>
            <person name="Chen Y."/>
            <person name="Wang J."/>
            <person name="Peng C."/>
            <person name="Meng J."/>
            <person name="Yang L."/>
            <person name="Liu J."/>
            <person name="Wen B."/>
            <person name="Zhang N."/>
            <person name="Huang Z."/>
            <person name="Zhu Q."/>
            <person name="Feng Y."/>
            <person name="Mount A."/>
            <person name="Hedgecock D."/>
            <person name="Xu Z."/>
            <person name="Liu Y."/>
            <person name="Domazet-Loso T."/>
            <person name="Du Y."/>
            <person name="Sun X."/>
            <person name="Zhang S."/>
            <person name="Liu B."/>
            <person name="Cheng P."/>
            <person name="Jiang X."/>
            <person name="Li J."/>
            <person name="Fan D."/>
            <person name="Wang W."/>
            <person name="Fu W."/>
            <person name="Wang T."/>
            <person name="Wang B."/>
            <person name="Zhang J."/>
            <person name="Peng Z."/>
            <person name="Li Y."/>
            <person name="Li N."/>
            <person name="Wang J."/>
            <person name="Chen M."/>
            <person name="He Y."/>
            <person name="Tan F."/>
            <person name="Song X."/>
            <person name="Zheng Q."/>
            <person name="Huang R."/>
            <person name="Yang H."/>
            <person name="Du X."/>
            <person name="Chen L."/>
            <person name="Yang M."/>
            <person name="Gaffney P.M."/>
            <person name="Wang S."/>
            <person name="Luo L."/>
            <person name="She Z."/>
            <person name="Ming Y."/>
            <person name="Huang W."/>
            <person name="Zhang S."/>
            <person name="Huang B."/>
            <person name="Zhang Y."/>
            <person name="Qu T."/>
            <person name="Ni P."/>
            <person name="Miao G."/>
            <person name="Wang J."/>
            <person name="Wang Q."/>
            <person name="Steinberg C.E."/>
            <person name="Wang H."/>
            <person name="Li N."/>
            <person name="Qian L."/>
            <person name="Zhang G."/>
            <person name="Li Y."/>
            <person name="Yang H."/>
            <person name="Liu X."/>
            <person name="Wang J."/>
            <person name="Yin Y."/>
            <person name="Wang J."/>
        </authorList>
    </citation>
    <scope>NUCLEOTIDE SEQUENCE [LARGE SCALE GENOMIC DNA]</scope>
    <source>
        <strain evidence="1">05x7-T-G4-1.051#20</strain>
    </source>
</reference>
<dbReference type="GO" id="GO:0061507">
    <property type="term" value="F:2',3'-cyclic GMP-AMP binding"/>
    <property type="evidence" value="ECO:0007669"/>
    <property type="project" value="TreeGrafter"/>
</dbReference>
<dbReference type="SUPFAM" id="SSF52200">
    <property type="entry name" value="Toll/Interleukin receptor TIR domain"/>
    <property type="match status" value="1"/>
</dbReference>
<dbReference type="PROSITE" id="PS50104">
    <property type="entry name" value="TIR"/>
    <property type="match status" value="1"/>
</dbReference>
<dbReference type="GO" id="GO:0061709">
    <property type="term" value="P:reticulophagy"/>
    <property type="evidence" value="ECO:0007669"/>
    <property type="project" value="TreeGrafter"/>
</dbReference>
<dbReference type="GO" id="GO:0045087">
    <property type="term" value="P:innate immune response"/>
    <property type="evidence" value="ECO:0007669"/>
    <property type="project" value="TreeGrafter"/>
</dbReference>
<dbReference type="GO" id="GO:0005776">
    <property type="term" value="C:autophagosome"/>
    <property type="evidence" value="ECO:0007669"/>
    <property type="project" value="TreeGrafter"/>
</dbReference>
<dbReference type="GO" id="GO:0007165">
    <property type="term" value="P:signal transduction"/>
    <property type="evidence" value="ECO:0007669"/>
    <property type="project" value="InterPro"/>
</dbReference>
<dbReference type="GO" id="GO:0016239">
    <property type="term" value="P:positive regulation of macroautophagy"/>
    <property type="evidence" value="ECO:0007669"/>
    <property type="project" value="TreeGrafter"/>
</dbReference>
<evidence type="ECO:0000313" key="1">
    <source>
        <dbReference type="EMBL" id="EKC21350.1"/>
    </source>
</evidence>
<proteinExistence type="predicted"/>
<dbReference type="Pfam" id="PF14295">
    <property type="entry name" value="PAN_4"/>
    <property type="match status" value="9"/>
</dbReference>
<organism evidence="1">
    <name type="scientific">Magallana gigas</name>
    <name type="common">Pacific oyster</name>
    <name type="synonym">Crassostrea gigas</name>
    <dbReference type="NCBI Taxonomy" id="29159"/>
    <lineage>
        <taxon>Eukaryota</taxon>
        <taxon>Metazoa</taxon>
        <taxon>Spiralia</taxon>
        <taxon>Lophotrochozoa</taxon>
        <taxon>Mollusca</taxon>
        <taxon>Bivalvia</taxon>
        <taxon>Autobranchia</taxon>
        <taxon>Pteriomorphia</taxon>
        <taxon>Ostreida</taxon>
        <taxon>Ostreoidea</taxon>
        <taxon>Ostreidae</taxon>
        <taxon>Magallana</taxon>
    </lineage>
</organism>
<name>K1PXX6_MAGGI</name>
<dbReference type="EMBL" id="JH815667">
    <property type="protein sequence ID" value="EKC21350.1"/>
    <property type="molecule type" value="Genomic_DNA"/>
</dbReference>
<dbReference type="HOGENOM" id="CLU_270142_0_0_1"/>
<protein>
    <submittedName>
        <fullName evidence="1">Uncharacterized protein</fullName>
    </submittedName>
</protein>
<dbReference type="Pfam" id="PF15009">
    <property type="entry name" value="STING_LBD"/>
    <property type="match status" value="1"/>
</dbReference>
<dbReference type="Gene3D" id="1.20.5.5200">
    <property type="match status" value="1"/>
</dbReference>
<dbReference type="InterPro" id="IPR029158">
    <property type="entry name" value="STING"/>
</dbReference>
<dbReference type="Gene3D" id="3.40.50.10140">
    <property type="entry name" value="Toll/interleukin-1 receptor homology (TIR) domain"/>
    <property type="match status" value="1"/>
</dbReference>
<dbReference type="InterPro" id="IPR035897">
    <property type="entry name" value="Toll_tir_struct_dom_sf"/>
</dbReference>
<dbReference type="InterPro" id="IPR038623">
    <property type="entry name" value="STING_C_sf"/>
</dbReference>
<dbReference type="InParanoid" id="K1PXX6"/>
<dbReference type="GO" id="GO:0005789">
    <property type="term" value="C:endoplasmic reticulum membrane"/>
    <property type="evidence" value="ECO:0007669"/>
    <property type="project" value="TreeGrafter"/>
</dbReference>
<dbReference type="InterPro" id="IPR000157">
    <property type="entry name" value="TIR_dom"/>
</dbReference>
<dbReference type="PANTHER" id="PTHR34339">
    <property type="entry name" value="STIMULATOR OF INTERFERON GENES PROTEIN"/>
    <property type="match status" value="1"/>
</dbReference>
<accession>K1PXX6</accession>
<dbReference type="InterPro" id="IPR003609">
    <property type="entry name" value="Pan_app"/>
</dbReference>
<dbReference type="InterPro" id="IPR055432">
    <property type="entry name" value="STING_LBD"/>
</dbReference>
<dbReference type="PANTHER" id="PTHR34339:SF1">
    <property type="entry name" value="STIMULATOR OF INTERFERON GENES PROTEIN"/>
    <property type="match status" value="1"/>
</dbReference>
<sequence>MDNGRGSSKVYLIYSEESPEERRFAEGALRTRLEGRGLTVRSEADFLAGTNLVRGRSGAVQDCSKALILLTENSNNSSWCTLELFLALEKSYRLNKVSLMVLKISASRKWKFQLALEMLNVVPRVDLSSFTELSEDEGKFNELARKLQDTSRMEDIQPVGNIAHAQVWSHYTGLLSYLLPEIERLIKETEYYKLDPSRFPLKLYELVPERCNCPRIIEDIPKNELGKRIRLMPWKTSKIEYFRAGNKREVEMSIYEIKDTDGSVYYCLMEIPAVLSGIQTMIESKTPEKLREIDLQLHIKRFYYTLGGLLDDRSFPQTYDRARVITYDAYTGGQITTPSTSQCGVNYLDLGSGTTMDLSEFYQAYVNDPTVTSLSDCKHLCDVDSQCKAIGYMNDIGGVSCGLSESDHVTATACPSCRVFTKNCNSPVTRQTCGVSTYTVYATNLVSPATYSSVMPTPHTACQSMCTANQYCLGFAFNTLTGECKLSDSTVPKYFACAECSFSARDCDVDVPSKYFVQCLTNFCSVGVNLTVSKESSNHDSSDFATCQDLCANDPLCLSFHHSQGDSAVCLRCDSVSYVRHEFCYTTASVRLDLVCHMTPFDTCRQLCNNDTFCLGFAYQADSSRCALSGSGRAKTSTYTMLDTYMAGWIWIEISLFAVLSVYTGGQITTPSTSQCGVNYLDLGSGTTMYVSEFYQTYVNDPTVTSLSDCTHMCDVDRQCKAIGYMDDIGGVSCGLSESDHVTATACPSCHVFTKNCSADCVTYTVFSGGYIGRTQYANYDPSSYTECQDRCTNDPFCNGFIHNDVIMTCRLSESRKEVAYPGNASFSFSRKECSSGCTNYLAYGVGTIIELSALYLLNNSLTQRECGALCSKDPGCRGAAHQPSDQNCGLFDSGTSQEYSWCLHCTGYAKQCPPGECELSDSTLSRHVACTECSFSARDCVDETSKYLTQCSTNFSNVGVNLTVSVESSNHDGSDLATCQDLCANDPLCLSFHHSQGDLQCRQSTSDGSTPGSASGCDACQFYTKDCLPGCDAGSYVRYEFGYITASVRLDLVGHVTPFDTCQQLCDNDTFCYGFTYKADSSRCVLSDSGTHVWYPECTSCSFSKKICLFSEPPTAVQEVIVSNGTMDCVCVCKDTNKTVNEIMQQRKTELTVDTEALSSTLRKFYSAPDSRPTSNAIELCFLQELPALLPTLTEDPLVALQRALL</sequence>
<dbReference type="GO" id="GO:0032481">
    <property type="term" value="P:positive regulation of type I interferon production"/>
    <property type="evidence" value="ECO:0007669"/>
    <property type="project" value="InterPro"/>
</dbReference>
<dbReference type="GO" id="GO:0002218">
    <property type="term" value="P:activation of innate immune response"/>
    <property type="evidence" value="ECO:0007669"/>
    <property type="project" value="InterPro"/>
</dbReference>